<reference evidence="2" key="1">
    <citation type="submission" date="2017-10" db="EMBL/GenBank/DDBJ databases">
        <title>Massilia psychrophilum sp. nov., a novel purple-pigmented bacterium isolated from Tianshan glacier, Xinjiang Municipality, China.</title>
        <authorList>
            <person name="Wang H."/>
        </authorList>
    </citation>
    <scope>NUCLEOTIDE SEQUENCE [LARGE SCALE GENOMIC DNA]</scope>
    <source>
        <strain evidence="2">B2</strain>
    </source>
</reference>
<dbReference type="RefSeq" id="WP_099874805.1">
    <property type="nucleotide sequence ID" value="NZ_CP024608.1"/>
</dbReference>
<evidence type="ECO:0000313" key="2">
    <source>
        <dbReference type="EMBL" id="ATQ74829.1"/>
    </source>
</evidence>
<gene>
    <name evidence="2" type="ORF">CR152_10065</name>
</gene>
<dbReference type="Proteomes" id="UP000229897">
    <property type="component" value="Chromosome"/>
</dbReference>
<accession>A0A2D2DIN2</accession>
<dbReference type="EMBL" id="CP024608">
    <property type="protein sequence ID" value="ATQ74829.1"/>
    <property type="molecule type" value="Genomic_DNA"/>
</dbReference>
<keyword evidence="1" id="KW-0472">Membrane</keyword>
<name>A0A2D2DIN2_9BURK</name>
<evidence type="ECO:0000313" key="3">
    <source>
        <dbReference type="Proteomes" id="UP000229897"/>
    </source>
</evidence>
<evidence type="ECO:0000256" key="1">
    <source>
        <dbReference type="SAM" id="Phobius"/>
    </source>
</evidence>
<keyword evidence="1" id="KW-1133">Transmembrane helix</keyword>
<proteinExistence type="predicted"/>
<keyword evidence="3" id="KW-1185">Reference proteome</keyword>
<sequence>MSATIDEVTIRRLAGLANVISALLAAIPILQPESQGDALRTCASMAADVADELDDLLDAGAAPPTNDE</sequence>
<protein>
    <submittedName>
        <fullName evidence="2">Uncharacterized protein</fullName>
    </submittedName>
</protein>
<organism evidence="2 3">
    <name type="scientific">Massilia violaceinigra</name>
    <dbReference type="NCBI Taxonomy" id="2045208"/>
    <lineage>
        <taxon>Bacteria</taxon>
        <taxon>Pseudomonadati</taxon>
        <taxon>Pseudomonadota</taxon>
        <taxon>Betaproteobacteria</taxon>
        <taxon>Burkholderiales</taxon>
        <taxon>Oxalobacteraceae</taxon>
        <taxon>Telluria group</taxon>
        <taxon>Massilia</taxon>
    </lineage>
</organism>
<dbReference type="AlphaFoldDB" id="A0A2D2DIN2"/>
<keyword evidence="1" id="KW-0812">Transmembrane</keyword>
<feature type="transmembrane region" description="Helical" evidence="1">
    <location>
        <begin position="12"/>
        <end position="30"/>
    </location>
</feature>
<dbReference type="KEGG" id="mass:CR152_10065"/>